<dbReference type="Pfam" id="PF13976">
    <property type="entry name" value="gag_pre-integrs"/>
    <property type="match status" value="1"/>
</dbReference>
<dbReference type="InterPro" id="IPR001584">
    <property type="entry name" value="Integrase_cat-core"/>
</dbReference>
<dbReference type="InterPro" id="IPR036397">
    <property type="entry name" value="RNaseH_sf"/>
</dbReference>
<organism evidence="3 4">
    <name type="scientific">Popillia japonica</name>
    <name type="common">Japanese beetle</name>
    <dbReference type="NCBI Taxonomy" id="7064"/>
    <lineage>
        <taxon>Eukaryota</taxon>
        <taxon>Metazoa</taxon>
        <taxon>Ecdysozoa</taxon>
        <taxon>Arthropoda</taxon>
        <taxon>Hexapoda</taxon>
        <taxon>Insecta</taxon>
        <taxon>Pterygota</taxon>
        <taxon>Neoptera</taxon>
        <taxon>Endopterygota</taxon>
        <taxon>Coleoptera</taxon>
        <taxon>Polyphaga</taxon>
        <taxon>Scarabaeiformia</taxon>
        <taxon>Scarabaeidae</taxon>
        <taxon>Rutelinae</taxon>
        <taxon>Popillia</taxon>
    </lineage>
</organism>
<dbReference type="GO" id="GO:0003676">
    <property type="term" value="F:nucleic acid binding"/>
    <property type="evidence" value="ECO:0007669"/>
    <property type="project" value="InterPro"/>
</dbReference>
<dbReference type="EMBL" id="JASPKY010000989">
    <property type="protein sequence ID" value="KAK9679690.1"/>
    <property type="molecule type" value="Genomic_DNA"/>
</dbReference>
<evidence type="ECO:0000259" key="2">
    <source>
        <dbReference type="PROSITE" id="PS50994"/>
    </source>
</evidence>
<feature type="domain" description="Integrase catalytic" evidence="2">
    <location>
        <begin position="136"/>
        <end position="260"/>
    </location>
</feature>
<keyword evidence="4" id="KW-1185">Reference proteome</keyword>
<dbReference type="PANTHER" id="PTHR42648:SF28">
    <property type="entry name" value="TRANSPOSON-ENCODED PROTEIN WITH RIBONUCLEASE H-LIKE AND RETROVIRUS ZINC FINGER-LIKE DOMAINS"/>
    <property type="match status" value="1"/>
</dbReference>
<evidence type="ECO:0000313" key="4">
    <source>
        <dbReference type="Proteomes" id="UP001458880"/>
    </source>
</evidence>
<feature type="region of interest" description="Disordered" evidence="1">
    <location>
        <begin position="361"/>
        <end position="393"/>
    </location>
</feature>
<dbReference type="InterPro" id="IPR057670">
    <property type="entry name" value="SH3_retrovirus"/>
</dbReference>
<dbReference type="Pfam" id="PF25597">
    <property type="entry name" value="SH3_retrovirus"/>
    <property type="match status" value="1"/>
</dbReference>
<reference evidence="3 4" key="1">
    <citation type="journal article" date="2024" name="BMC Genomics">
        <title>De novo assembly and annotation of Popillia japonica's genome with initial clues to its potential as an invasive pest.</title>
        <authorList>
            <person name="Cucini C."/>
            <person name="Boschi S."/>
            <person name="Funari R."/>
            <person name="Cardaioli E."/>
            <person name="Iannotti N."/>
            <person name="Marturano G."/>
            <person name="Paoli F."/>
            <person name="Bruttini M."/>
            <person name="Carapelli A."/>
            <person name="Frati F."/>
            <person name="Nardi F."/>
        </authorList>
    </citation>
    <scope>NUCLEOTIDE SEQUENCE [LARGE SCALE GENOMIC DNA]</scope>
    <source>
        <strain evidence="3">DMR45628</strain>
    </source>
</reference>
<comment type="caution">
    <text evidence="3">The sequence shown here is derived from an EMBL/GenBank/DDBJ whole genome shotgun (WGS) entry which is preliminary data.</text>
</comment>
<evidence type="ECO:0000313" key="3">
    <source>
        <dbReference type="EMBL" id="KAK9679690.1"/>
    </source>
</evidence>
<gene>
    <name evidence="3" type="ORF">QE152_g39801</name>
</gene>
<dbReference type="InterPro" id="IPR039537">
    <property type="entry name" value="Retrotran_Ty1/copia-like"/>
</dbReference>
<dbReference type="PROSITE" id="PS50994">
    <property type="entry name" value="INTEGRASE"/>
    <property type="match status" value="1"/>
</dbReference>
<feature type="compositionally biased region" description="Basic and acidic residues" evidence="1">
    <location>
        <begin position="369"/>
        <end position="383"/>
    </location>
</feature>
<dbReference type="InterPro" id="IPR012337">
    <property type="entry name" value="RNaseH-like_sf"/>
</dbReference>
<dbReference type="PANTHER" id="PTHR42648">
    <property type="entry name" value="TRANSPOSASE, PUTATIVE-RELATED"/>
    <property type="match status" value="1"/>
</dbReference>
<protein>
    <submittedName>
        <fullName evidence="3">Integrase core domain</fullName>
    </submittedName>
</protein>
<sequence>MINVVEIETVNIKIANGETLKANKREKLSHNLLSVSKINEAGFKVTFVNGQAIASKQNVILKCDKVKKLYIINLMLNENTNEYSNNCMLSNSNNNDWHLRLGHLNRQGLKILGLSFSNEKCDSCMKGKAARPPFKNVTEPRSKRIGELTHSDICGPMFVPTLDNELYYMSVIDDFSHFCKVYLLKNKSDARDYLIEYIEEMNAAGNRISRLRTDNGGEYTSKQFVNYCKRNGIKQEFTNSYTPQQAGVAERMNRTLLNKLNRSPTSVLRGRTPAELYIGKTDLKKLKIFGSKGWMCVIPRENKLEPRGKEVRMVGYSGNGYRVWDPTTDKVILTRDVAFDESKYRYEMELKTISNDENIQVYSDNESSTSHEQRESNDTKERDEENIDQEQDKLHLPKHFQEYELYTAYCLLTEGDDPKTYDEAMKENSITVDNRCDTPSNIIECSEDMLQLDRNQPEPSKYTPPEHVKDLLLLSASQSSAVALPPEETSRIQKRKDLRKRQNLLKSLNVGRKRHLSPKPRHFYIFIYCSLCF</sequence>
<dbReference type="Pfam" id="PF00665">
    <property type="entry name" value="rve"/>
    <property type="match status" value="1"/>
</dbReference>
<name>A0AAW1HT52_POPJA</name>
<dbReference type="GO" id="GO:0015074">
    <property type="term" value="P:DNA integration"/>
    <property type="evidence" value="ECO:0007669"/>
    <property type="project" value="InterPro"/>
</dbReference>
<evidence type="ECO:0000256" key="1">
    <source>
        <dbReference type="SAM" id="MobiDB-lite"/>
    </source>
</evidence>
<accession>A0AAW1HT52</accession>
<dbReference type="Proteomes" id="UP001458880">
    <property type="component" value="Unassembled WGS sequence"/>
</dbReference>
<dbReference type="SUPFAM" id="SSF53098">
    <property type="entry name" value="Ribonuclease H-like"/>
    <property type="match status" value="1"/>
</dbReference>
<proteinExistence type="predicted"/>
<dbReference type="InterPro" id="IPR025724">
    <property type="entry name" value="GAG-pre-integrase_dom"/>
</dbReference>
<dbReference type="AlphaFoldDB" id="A0AAW1HT52"/>
<dbReference type="Gene3D" id="3.30.420.10">
    <property type="entry name" value="Ribonuclease H-like superfamily/Ribonuclease H"/>
    <property type="match status" value="1"/>
</dbReference>